<keyword evidence="5" id="KW-1185">Reference proteome</keyword>
<feature type="region of interest" description="Disordered" evidence="1">
    <location>
        <begin position="117"/>
        <end position="141"/>
    </location>
</feature>
<accession>A0A934U424</accession>
<dbReference type="EMBL" id="JAEQMG010000048">
    <property type="protein sequence ID" value="MBK6088164.1"/>
    <property type="molecule type" value="Genomic_DNA"/>
</dbReference>
<evidence type="ECO:0008006" key="6">
    <source>
        <dbReference type="Google" id="ProtNLM"/>
    </source>
</evidence>
<dbReference type="AlphaFoldDB" id="A0A934U424"/>
<feature type="chain" id="PRO_5037878424" description="Gram-positive cocci surface proteins LPxTG domain-containing protein" evidence="3">
    <location>
        <begin position="24"/>
        <end position="168"/>
    </location>
</feature>
<organism evidence="4 5">
    <name type="scientific">Ruminococcus difficilis</name>
    <dbReference type="NCBI Taxonomy" id="2763069"/>
    <lineage>
        <taxon>Bacteria</taxon>
        <taxon>Bacillati</taxon>
        <taxon>Bacillota</taxon>
        <taxon>Clostridia</taxon>
        <taxon>Eubacteriales</taxon>
        <taxon>Oscillospiraceae</taxon>
        <taxon>Ruminococcus</taxon>
    </lineage>
</organism>
<evidence type="ECO:0000256" key="1">
    <source>
        <dbReference type="SAM" id="MobiDB-lite"/>
    </source>
</evidence>
<name>A0A934U424_9FIRM</name>
<gene>
    <name evidence="4" type="ORF">JKK62_05770</name>
</gene>
<keyword evidence="2" id="KW-0812">Transmembrane</keyword>
<keyword evidence="2" id="KW-0472">Membrane</keyword>
<dbReference type="RefSeq" id="WP_186832838.1">
    <property type="nucleotide sequence ID" value="NZ_JAEQMG010000048.1"/>
</dbReference>
<evidence type="ECO:0000256" key="2">
    <source>
        <dbReference type="SAM" id="Phobius"/>
    </source>
</evidence>
<proteinExistence type="predicted"/>
<feature type="transmembrane region" description="Helical" evidence="2">
    <location>
        <begin position="145"/>
        <end position="163"/>
    </location>
</feature>
<protein>
    <recommendedName>
        <fullName evidence="6">Gram-positive cocci surface proteins LPxTG domain-containing protein</fullName>
    </recommendedName>
</protein>
<comment type="caution">
    <text evidence="4">The sequence shown here is derived from an EMBL/GenBank/DDBJ whole genome shotgun (WGS) entry which is preliminary data.</text>
</comment>
<evidence type="ECO:0000256" key="3">
    <source>
        <dbReference type="SAM" id="SignalP"/>
    </source>
</evidence>
<dbReference type="Proteomes" id="UP000633365">
    <property type="component" value="Unassembled WGS sequence"/>
</dbReference>
<reference evidence="4" key="1">
    <citation type="submission" date="2021-01" db="EMBL/GenBank/DDBJ databases">
        <title>Genome public.</title>
        <authorList>
            <person name="Liu C."/>
            <person name="Sun Q."/>
        </authorList>
    </citation>
    <scope>NUCLEOTIDE SEQUENCE</scope>
    <source>
        <strain evidence="4">M6</strain>
    </source>
</reference>
<evidence type="ECO:0000313" key="5">
    <source>
        <dbReference type="Proteomes" id="UP000633365"/>
    </source>
</evidence>
<feature type="compositionally biased region" description="Polar residues" evidence="1">
    <location>
        <begin position="118"/>
        <end position="130"/>
    </location>
</feature>
<evidence type="ECO:0000313" key="4">
    <source>
        <dbReference type="EMBL" id="MBK6088164.1"/>
    </source>
</evidence>
<keyword evidence="3" id="KW-0732">Signal</keyword>
<sequence length="168" mass="17631">MKKLVSVVLALVMIFALTATVVAETNPSPTPKEHYNIVVEYDPSDGSLGTADGDKKTVEVDAVGEDGEVKLTAVEKGNGEFVKWTIEGDYEIISGSLTDPVLVIKPKSDIHAIAYFTQPGSTPDSPSKPSNPDEGKSSPKTGDPLWIVLGLSVLALGLGAVAVKKIKA</sequence>
<feature type="signal peptide" evidence="3">
    <location>
        <begin position="1"/>
        <end position="23"/>
    </location>
</feature>
<keyword evidence="2" id="KW-1133">Transmembrane helix</keyword>